<sequence length="118" mass="14000">MNRDYKLFLKDIIASMDAIEKFVEGMELDDLIKDDKTSSAVIRKFEIIGEAARNIPDWIREKYPQIPWKRMVGMRDRLIHSYFGIDYKLVWDAIKIEIPKIKPELQKILKGLYTEPLK</sequence>
<dbReference type="GO" id="GO:0004540">
    <property type="term" value="F:RNA nuclease activity"/>
    <property type="evidence" value="ECO:0007669"/>
    <property type="project" value="InterPro"/>
</dbReference>
<protein>
    <submittedName>
        <fullName evidence="7">DUF86 domain-containing protein</fullName>
    </submittedName>
</protein>
<keyword evidence="8" id="KW-1185">Reference proteome</keyword>
<proteinExistence type="inferred from homology"/>
<dbReference type="GO" id="GO:0110001">
    <property type="term" value="C:toxin-antitoxin complex"/>
    <property type="evidence" value="ECO:0007669"/>
    <property type="project" value="InterPro"/>
</dbReference>
<keyword evidence="2" id="KW-1277">Toxin-antitoxin system</keyword>
<evidence type="ECO:0000256" key="4">
    <source>
        <dbReference type="ARBA" id="ARBA00022741"/>
    </source>
</evidence>
<dbReference type="PANTHER" id="PTHR34139:SF1">
    <property type="entry name" value="RNASE MJ1380-RELATED"/>
    <property type="match status" value="1"/>
</dbReference>
<dbReference type="Gene3D" id="1.20.120.580">
    <property type="entry name" value="bsu32300-like"/>
    <property type="match status" value="1"/>
</dbReference>
<accession>A0A9W6GED2</accession>
<dbReference type="InterPro" id="IPR008201">
    <property type="entry name" value="HepT-like"/>
</dbReference>
<dbReference type="InterPro" id="IPR051813">
    <property type="entry name" value="HepT_RNase_toxin"/>
</dbReference>
<dbReference type="GO" id="GO:0000166">
    <property type="term" value="F:nucleotide binding"/>
    <property type="evidence" value="ECO:0007669"/>
    <property type="project" value="UniProtKB-KW"/>
</dbReference>
<evidence type="ECO:0000256" key="6">
    <source>
        <dbReference type="ARBA" id="ARBA00024207"/>
    </source>
</evidence>
<evidence type="ECO:0000256" key="1">
    <source>
        <dbReference type="ARBA" id="ARBA00022553"/>
    </source>
</evidence>
<evidence type="ECO:0000313" key="8">
    <source>
        <dbReference type="Proteomes" id="UP001144297"/>
    </source>
</evidence>
<dbReference type="Proteomes" id="UP001144297">
    <property type="component" value="Unassembled WGS sequence"/>
</dbReference>
<dbReference type="GO" id="GO:0016787">
    <property type="term" value="F:hydrolase activity"/>
    <property type="evidence" value="ECO:0007669"/>
    <property type="project" value="UniProtKB-KW"/>
</dbReference>
<dbReference type="EMBL" id="BSDX01000001">
    <property type="protein sequence ID" value="GLI52356.1"/>
    <property type="molecule type" value="Genomic_DNA"/>
</dbReference>
<keyword evidence="3" id="KW-0540">Nuclease</keyword>
<comment type="caution">
    <text evidence="7">The sequence shown here is derived from an EMBL/GenBank/DDBJ whole genome shotgun (WGS) entry which is preliminary data.</text>
</comment>
<evidence type="ECO:0000313" key="7">
    <source>
        <dbReference type="EMBL" id="GLI52356.1"/>
    </source>
</evidence>
<reference evidence="7" key="1">
    <citation type="submission" date="2022-12" db="EMBL/GenBank/DDBJ databases">
        <title>Reference genome sequencing for broad-spectrum identification of bacterial and archaeal isolates by mass spectrometry.</title>
        <authorList>
            <person name="Sekiguchi Y."/>
            <person name="Tourlousse D.M."/>
        </authorList>
    </citation>
    <scope>NUCLEOTIDE SEQUENCE</scope>
    <source>
        <strain evidence="7">TSL-P1</strain>
    </source>
</reference>
<evidence type="ECO:0000256" key="2">
    <source>
        <dbReference type="ARBA" id="ARBA00022649"/>
    </source>
</evidence>
<evidence type="ECO:0000256" key="3">
    <source>
        <dbReference type="ARBA" id="ARBA00022722"/>
    </source>
</evidence>
<dbReference type="AlphaFoldDB" id="A0A9W6GED2"/>
<keyword evidence="5" id="KW-0378">Hydrolase</keyword>
<keyword evidence="4" id="KW-0547">Nucleotide-binding</keyword>
<dbReference type="PANTHER" id="PTHR34139">
    <property type="entry name" value="UPF0331 PROTEIN MJ0127"/>
    <property type="match status" value="1"/>
</dbReference>
<organism evidence="7 8">
    <name type="scientific">Thermodesulfovibrio yellowstonii</name>
    <dbReference type="NCBI Taxonomy" id="28262"/>
    <lineage>
        <taxon>Bacteria</taxon>
        <taxon>Pseudomonadati</taxon>
        <taxon>Nitrospirota</taxon>
        <taxon>Thermodesulfovibrionia</taxon>
        <taxon>Thermodesulfovibrionales</taxon>
        <taxon>Thermodesulfovibrionaceae</taxon>
        <taxon>Thermodesulfovibrio</taxon>
    </lineage>
</organism>
<dbReference type="InterPro" id="IPR037038">
    <property type="entry name" value="HepT-like_sf"/>
</dbReference>
<gene>
    <name evidence="7" type="ORF">TISLANDTSLP1_00490</name>
</gene>
<keyword evidence="1" id="KW-0597">Phosphoprotein</keyword>
<comment type="similarity">
    <text evidence="6">Belongs to the HepT RNase toxin family.</text>
</comment>
<dbReference type="Pfam" id="PF01934">
    <property type="entry name" value="HepT-like"/>
    <property type="match status" value="1"/>
</dbReference>
<evidence type="ECO:0000256" key="5">
    <source>
        <dbReference type="ARBA" id="ARBA00022801"/>
    </source>
</evidence>
<name>A0A9W6GED2_9BACT</name>